<gene>
    <name evidence="2" type="ORF">GCM10010507_05020</name>
</gene>
<dbReference type="Proteomes" id="UP000646244">
    <property type="component" value="Unassembled WGS sequence"/>
</dbReference>
<accession>A0A918T9B8</accession>
<organism evidence="2 3">
    <name type="scientific">Streptomyces cinnamoneus</name>
    <name type="common">Streptoverticillium cinnamoneum</name>
    <dbReference type="NCBI Taxonomy" id="53446"/>
    <lineage>
        <taxon>Bacteria</taxon>
        <taxon>Bacillati</taxon>
        <taxon>Actinomycetota</taxon>
        <taxon>Actinomycetes</taxon>
        <taxon>Kitasatosporales</taxon>
        <taxon>Streptomycetaceae</taxon>
        <taxon>Streptomyces</taxon>
        <taxon>Streptomyces cinnamoneus group</taxon>
    </lineage>
</organism>
<dbReference type="EMBL" id="BMVB01000001">
    <property type="protein sequence ID" value="GHC35039.1"/>
    <property type="molecule type" value="Genomic_DNA"/>
</dbReference>
<feature type="compositionally biased region" description="Basic residues" evidence="1">
    <location>
        <begin position="188"/>
        <end position="197"/>
    </location>
</feature>
<evidence type="ECO:0008006" key="4">
    <source>
        <dbReference type="Google" id="ProtNLM"/>
    </source>
</evidence>
<proteinExistence type="predicted"/>
<dbReference type="RefSeq" id="WP_190107912.1">
    <property type="nucleotide sequence ID" value="NZ_BMVB01000001.1"/>
</dbReference>
<evidence type="ECO:0000313" key="3">
    <source>
        <dbReference type="Proteomes" id="UP000646244"/>
    </source>
</evidence>
<sequence length="228" mass="25128">MTTGATIAILVALAVVFLGVVVAVRLVGRGPHSGGRGLRRRFGPEYDAAVARHDGDEKAAAKDLKERLRRHEDVRIAPLTAQSRELYVARWTGLQEQFVDAPARAVAEAELMLGRLARERGFPADTWDELQDSLTVHHPHTAHGFREIHLAAARARAEQVPTEQLREALVRARGLFEDLVREHPQDHRPHRHARHGGPRPAEPTTRGTGGAIPQHAREGGRAARKEGP</sequence>
<evidence type="ECO:0000256" key="1">
    <source>
        <dbReference type="SAM" id="MobiDB-lite"/>
    </source>
</evidence>
<comment type="caution">
    <text evidence="2">The sequence shown here is derived from an EMBL/GenBank/DDBJ whole genome shotgun (WGS) entry which is preliminary data.</text>
</comment>
<feature type="region of interest" description="Disordered" evidence="1">
    <location>
        <begin position="182"/>
        <end position="228"/>
    </location>
</feature>
<evidence type="ECO:0000313" key="2">
    <source>
        <dbReference type="EMBL" id="GHC35039.1"/>
    </source>
</evidence>
<name>A0A918T9B8_STRCJ</name>
<protein>
    <recommendedName>
        <fullName evidence="4">Secreted protein</fullName>
    </recommendedName>
</protein>
<reference evidence="2" key="2">
    <citation type="submission" date="2020-09" db="EMBL/GenBank/DDBJ databases">
        <authorList>
            <person name="Sun Q."/>
            <person name="Ohkuma M."/>
        </authorList>
    </citation>
    <scope>NUCLEOTIDE SEQUENCE</scope>
    <source>
        <strain evidence="2">JCM 4633</strain>
    </source>
</reference>
<feature type="compositionally biased region" description="Basic and acidic residues" evidence="1">
    <location>
        <begin position="215"/>
        <end position="228"/>
    </location>
</feature>
<dbReference type="AlphaFoldDB" id="A0A918T9B8"/>
<reference evidence="2" key="1">
    <citation type="journal article" date="2014" name="Int. J. Syst. Evol. Microbiol.">
        <title>Complete genome sequence of Corynebacterium casei LMG S-19264T (=DSM 44701T), isolated from a smear-ripened cheese.</title>
        <authorList>
            <consortium name="US DOE Joint Genome Institute (JGI-PGF)"/>
            <person name="Walter F."/>
            <person name="Albersmeier A."/>
            <person name="Kalinowski J."/>
            <person name="Ruckert C."/>
        </authorList>
    </citation>
    <scope>NUCLEOTIDE SEQUENCE</scope>
    <source>
        <strain evidence="2">JCM 4633</strain>
    </source>
</reference>